<dbReference type="EMBL" id="HBFQ01030116">
    <property type="protein sequence ID" value="CAD8846884.1"/>
    <property type="molecule type" value="Transcribed_RNA"/>
</dbReference>
<evidence type="ECO:0000313" key="2">
    <source>
        <dbReference type="EMBL" id="CAD8846884.1"/>
    </source>
</evidence>
<organism evidence="2">
    <name type="scientific">Noctiluca scintillans</name>
    <name type="common">Sea sparkle</name>
    <name type="synonym">Red tide dinoflagellate</name>
    <dbReference type="NCBI Taxonomy" id="2966"/>
    <lineage>
        <taxon>Eukaryota</taxon>
        <taxon>Sar</taxon>
        <taxon>Alveolata</taxon>
        <taxon>Dinophyceae</taxon>
        <taxon>Noctilucales</taxon>
        <taxon>Noctilucaceae</taxon>
        <taxon>Noctiluca</taxon>
    </lineage>
</organism>
<gene>
    <name evidence="2" type="ORF">NSCI0253_LOCUS21234</name>
</gene>
<reference evidence="2" key="1">
    <citation type="submission" date="2021-01" db="EMBL/GenBank/DDBJ databases">
        <authorList>
            <person name="Corre E."/>
            <person name="Pelletier E."/>
            <person name="Niang G."/>
            <person name="Scheremetjew M."/>
            <person name="Finn R."/>
            <person name="Kale V."/>
            <person name="Holt S."/>
            <person name="Cochrane G."/>
            <person name="Meng A."/>
            <person name="Brown T."/>
            <person name="Cohen L."/>
        </authorList>
    </citation>
    <scope>NUCLEOTIDE SEQUENCE</scope>
</reference>
<feature type="compositionally biased region" description="Low complexity" evidence="1">
    <location>
        <begin position="204"/>
        <end position="219"/>
    </location>
</feature>
<protein>
    <submittedName>
        <fullName evidence="2">Uncharacterized protein</fullName>
    </submittedName>
</protein>
<proteinExistence type="predicted"/>
<feature type="compositionally biased region" description="Low complexity" evidence="1">
    <location>
        <begin position="68"/>
        <end position="82"/>
    </location>
</feature>
<feature type="compositionally biased region" description="Basic and acidic residues" evidence="1">
    <location>
        <begin position="188"/>
        <end position="202"/>
    </location>
</feature>
<name>A0A7S1AAC0_NOCSC</name>
<feature type="region of interest" description="Disordered" evidence="1">
    <location>
        <begin position="320"/>
        <end position="342"/>
    </location>
</feature>
<dbReference type="AlphaFoldDB" id="A0A7S1AAC0"/>
<evidence type="ECO:0000256" key="1">
    <source>
        <dbReference type="SAM" id="MobiDB-lite"/>
    </source>
</evidence>
<feature type="region of interest" description="Disordered" evidence="1">
    <location>
        <begin position="58"/>
        <end position="84"/>
    </location>
</feature>
<feature type="region of interest" description="Disordered" evidence="1">
    <location>
        <begin position="168"/>
        <end position="227"/>
    </location>
</feature>
<sequence length="446" mass="48523">MIPHVEICAQTVHPRQRQIGPCVVPPSPRRAPCSPRKFTGWSSGFHFGAGLNASTAVEGTGSAGSAGGSSSSTCASTSASATPTCNSRWSYNSVISTPTATPRVLYTGRAQSAIRAVRPPATSLQDALPKELAAKFEKHQREAEARAAGKAAEGGCARPCQVYPGSAVERRRRSLDPSMMRFVDADEEKTPRAHEQRPEHSPRRCASPPAASLSPLDSPSHPEECATPLASSLSCGHFFMPISPSPPTPRPGRSPSLRARTPLRQHVVERQKSGVVLEDLDNHRLLRLQLSEKMPCGSVTARSSATDYRSHAARPRRFRAHTPTPTTWDIPRRAPEPCQAPSKDDCVELRPGMPPEVNPQRGPYFNEMCKLQARVKELEHKLGDPAPSPSRGEILRRVGCADRRAAELDAKCAQLDALIKGEQVLRLRMDLQLRELKGRNASPLPF</sequence>
<accession>A0A7S1AAC0</accession>